<feature type="transmembrane region" description="Helical" evidence="8">
    <location>
        <begin position="294"/>
        <end position="313"/>
    </location>
</feature>
<evidence type="ECO:0000256" key="7">
    <source>
        <dbReference type="ARBA" id="ARBA00023136"/>
    </source>
</evidence>
<feature type="transmembrane region" description="Helical" evidence="8">
    <location>
        <begin position="260"/>
        <end position="287"/>
    </location>
</feature>
<evidence type="ECO:0000256" key="6">
    <source>
        <dbReference type="ARBA" id="ARBA00022989"/>
    </source>
</evidence>
<keyword evidence="5 8" id="KW-0812">Transmembrane</keyword>
<feature type="transmembrane region" description="Helical" evidence="8">
    <location>
        <begin position="81"/>
        <end position="102"/>
    </location>
</feature>
<feature type="transmembrane region" description="Helical" evidence="8">
    <location>
        <begin position="20"/>
        <end position="42"/>
    </location>
</feature>
<dbReference type="GO" id="GO:0055085">
    <property type="term" value="P:transmembrane transport"/>
    <property type="evidence" value="ECO:0007669"/>
    <property type="project" value="TreeGrafter"/>
</dbReference>
<dbReference type="PANTHER" id="PTHR21716:SF53">
    <property type="entry name" value="PERMEASE PERM-RELATED"/>
    <property type="match status" value="1"/>
</dbReference>
<dbReference type="InterPro" id="IPR002549">
    <property type="entry name" value="AI-2E-like"/>
</dbReference>
<keyword evidence="6 8" id="KW-1133">Transmembrane helix</keyword>
<organism evidence="9 10">
    <name type="scientific">Tetragenococcus muriaticus 3MR10-3</name>
    <dbReference type="NCBI Taxonomy" id="1302648"/>
    <lineage>
        <taxon>Bacteria</taxon>
        <taxon>Bacillati</taxon>
        <taxon>Bacillota</taxon>
        <taxon>Bacilli</taxon>
        <taxon>Lactobacillales</taxon>
        <taxon>Enterococcaceae</taxon>
        <taxon>Tetragenococcus</taxon>
    </lineage>
</organism>
<dbReference type="PANTHER" id="PTHR21716">
    <property type="entry name" value="TRANSMEMBRANE PROTEIN"/>
    <property type="match status" value="1"/>
</dbReference>
<comment type="similarity">
    <text evidence="2">Belongs to the autoinducer-2 exporter (AI-2E) (TC 2.A.86) family.</text>
</comment>
<dbReference type="RefSeq" id="WP_038022146.1">
    <property type="nucleotide sequence ID" value="NZ_JPVT01000041.1"/>
</dbReference>
<keyword evidence="3" id="KW-0813">Transport</keyword>
<gene>
    <name evidence="9" type="ORF">TMU3MR103_0383</name>
</gene>
<dbReference type="GO" id="GO:0005886">
    <property type="term" value="C:plasma membrane"/>
    <property type="evidence" value="ECO:0007669"/>
    <property type="project" value="UniProtKB-SubCell"/>
</dbReference>
<evidence type="ECO:0000256" key="4">
    <source>
        <dbReference type="ARBA" id="ARBA00022475"/>
    </source>
</evidence>
<comment type="caution">
    <text evidence="9">The sequence shown here is derived from an EMBL/GenBank/DDBJ whole genome shotgun (WGS) entry which is preliminary data.</text>
</comment>
<evidence type="ECO:0000313" key="10">
    <source>
        <dbReference type="Proteomes" id="UP000029381"/>
    </source>
</evidence>
<evidence type="ECO:0000256" key="5">
    <source>
        <dbReference type="ARBA" id="ARBA00022692"/>
    </source>
</evidence>
<evidence type="ECO:0000256" key="1">
    <source>
        <dbReference type="ARBA" id="ARBA00004651"/>
    </source>
</evidence>
<evidence type="ECO:0000313" key="9">
    <source>
        <dbReference type="EMBL" id="KFN92582.1"/>
    </source>
</evidence>
<proteinExistence type="inferred from homology"/>
<keyword evidence="7 8" id="KW-0472">Membrane</keyword>
<protein>
    <submittedName>
        <fullName evidence="9">Uncharacterized UPF0118 family protein</fullName>
    </submittedName>
</protein>
<dbReference type="PATRIC" id="fig|1302648.3.peg.370"/>
<evidence type="ECO:0000256" key="8">
    <source>
        <dbReference type="SAM" id="Phobius"/>
    </source>
</evidence>
<dbReference type="AlphaFoldDB" id="A0A091C8N5"/>
<dbReference type="EMBL" id="JPVT01000041">
    <property type="protein sequence ID" value="KFN92582.1"/>
    <property type="molecule type" value="Genomic_DNA"/>
</dbReference>
<feature type="transmembrane region" description="Helical" evidence="8">
    <location>
        <begin position="48"/>
        <end position="69"/>
    </location>
</feature>
<name>A0A091C8N5_9ENTE</name>
<feature type="transmembrane region" description="Helical" evidence="8">
    <location>
        <begin position="235"/>
        <end position="254"/>
    </location>
</feature>
<reference evidence="9 10" key="1">
    <citation type="submission" date="2014-08" db="EMBL/GenBank/DDBJ databases">
        <title>Genome sequence of Tetragenococcus muriaticus.</title>
        <authorList>
            <person name="Chuea-nongthon C."/>
            <person name="Rodtong S."/>
            <person name="Yongsawatdigul J."/>
            <person name="Steele J.L."/>
            <person name="Liu X.-y."/>
            <person name="Speers J."/>
            <person name="Glasner J.D."/>
            <person name="Neeno-Eckwall E.C."/>
        </authorList>
    </citation>
    <scope>NUCLEOTIDE SEQUENCE [LARGE SCALE GENOMIC DNA]</scope>
    <source>
        <strain evidence="9 10">3MR10-3</strain>
    </source>
</reference>
<dbReference type="Proteomes" id="UP000029381">
    <property type="component" value="Unassembled WGS sequence"/>
</dbReference>
<keyword evidence="4" id="KW-1003">Cell membrane</keyword>
<accession>A0A091C8N5</accession>
<dbReference type="Pfam" id="PF01594">
    <property type="entry name" value="AI-2E_transport"/>
    <property type="match status" value="1"/>
</dbReference>
<feature type="transmembrane region" description="Helical" evidence="8">
    <location>
        <begin position="325"/>
        <end position="358"/>
    </location>
</feature>
<feature type="transmembrane region" description="Helical" evidence="8">
    <location>
        <begin position="172"/>
        <end position="194"/>
    </location>
</feature>
<evidence type="ECO:0000256" key="3">
    <source>
        <dbReference type="ARBA" id="ARBA00022448"/>
    </source>
</evidence>
<keyword evidence="10" id="KW-1185">Reference proteome</keyword>
<evidence type="ECO:0000256" key="2">
    <source>
        <dbReference type="ARBA" id="ARBA00009773"/>
    </source>
</evidence>
<comment type="subcellular location">
    <subcellularLocation>
        <location evidence="1">Cell membrane</location>
        <topology evidence="1">Multi-pass membrane protein</topology>
    </subcellularLocation>
</comment>
<sequence>MEQKPTNRFIQFLGGKTSYYVLGLIILSAIAIFLVDKVSFVFTPLFTVLFSILPPFIFAVVIFYIFNPFVGWVEKKMSRTWAVTLIYVIAIILLGVAGFFVVRSLINEGQELAQQFPTILDNVQEDFRSILAQLPLQNQLDTLVSSANDLMKTTLSSLGNNWQAGVSGLGSVFSAVSTTAITLFVGPVVAFFLLKDQQRFSEKVISLVPPKFRSDFKMLASKADQQLSAFLKGQLLSSAILGIMYWPTFLLIGLNYATIMAFLVGLFSLVPYLGSVVTFIPGLIIALQQSFFEAIMFVIAWFVIQAVHGNLVMPRVMGDKLQLHFLTILLVVLIMGDLLGFIGVLFGIPIYALLKILVQYLFSRFKKRYNHFFGDDGNYQNPEM</sequence>